<keyword evidence="6" id="KW-0812">Transmembrane</keyword>
<feature type="compositionally biased region" description="Basic and acidic residues" evidence="12">
    <location>
        <begin position="48"/>
        <end position="62"/>
    </location>
</feature>
<comment type="function">
    <text evidence="11">Involved in protein N-glycosylation. Essential for the second step of the dolichol-linked oligosaccharide pathway. Anchors the catalytic subunit ALG13 to the ER.</text>
</comment>
<dbReference type="GO" id="GO:0004577">
    <property type="term" value="F:N-acetylglucosaminyldiphosphodolichol N-acetylglucosaminyltransferase activity"/>
    <property type="evidence" value="ECO:0007669"/>
    <property type="project" value="TreeGrafter"/>
</dbReference>
<organism evidence="13 14">
    <name type="scientific">Dekkera bruxellensis</name>
    <name type="common">Brettanomyces custersii</name>
    <dbReference type="NCBI Taxonomy" id="5007"/>
    <lineage>
        <taxon>Eukaryota</taxon>
        <taxon>Fungi</taxon>
        <taxon>Dikarya</taxon>
        <taxon>Ascomycota</taxon>
        <taxon>Saccharomycotina</taxon>
        <taxon>Pichiomycetes</taxon>
        <taxon>Pichiales</taxon>
        <taxon>Pichiaceae</taxon>
        <taxon>Brettanomyces</taxon>
    </lineage>
</organism>
<evidence type="ECO:0000256" key="7">
    <source>
        <dbReference type="ARBA" id="ARBA00022824"/>
    </source>
</evidence>
<evidence type="ECO:0000313" key="13">
    <source>
        <dbReference type="EMBL" id="VUG20436.1"/>
    </source>
</evidence>
<dbReference type="Pfam" id="PF08660">
    <property type="entry name" value="Alg14"/>
    <property type="match status" value="1"/>
</dbReference>
<evidence type="ECO:0000313" key="14">
    <source>
        <dbReference type="Proteomes" id="UP000478008"/>
    </source>
</evidence>
<proteinExistence type="inferred from homology"/>
<dbReference type="GO" id="GO:0006488">
    <property type="term" value="P:dolichol-linked oligosaccharide biosynthetic process"/>
    <property type="evidence" value="ECO:0007669"/>
    <property type="project" value="InterPro"/>
</dbReference>
<keyword evidence="9" id="KW-0472">Membrane</keyword>
<evidence type="ECO:0000256" key="9">
    <source>
        <dbReference type="ARBA" id="ARBA00023136"/>
    </source>
</evidence>
<keyword evidence="8" id="KW-1133">Transmembrane helix</keyword>
<comment type="subunit">
    <text evidence="4 11">Heterodimer with ALG13 to form a functional enzyme.</text>
</comment>
<evidence type="ECO:0000256" key="8">
    <source>
        <dbReference type="ARBA" id="ARBA00022989"/>
    </source>
</evidence>
<gene>
    <name evidence="11 13" type="primary">ALG14</name>
    <name evidence="13" type="ORF">DEBR0S8_01684G</name>
</gene>
<dbReference type="GO" id="GO:0031965">
    <property type="term" value="C:nuclear membrane"/>
    <property type="evidence" value="ECO:0007669"/>
    <property type="project" value="UniProtKB-SubCell"/>
</dbReference>
<reference evidence="13 14" key="1">
    <citation type="submission" date="2019-07" db="EMBL/GenBank/DDBJ databases">
        <authorList>
            <person name="Friedrich A."/>
            <person name="Schacherer J."/>
        </authorList>
    </citation>
    <scope>NUCLEOTIDE SEQUENCE [LARGE SCALE GENOMIC DNA]</scope>
</reference>
<comment type="subcellular location">
    <subcellularLocation>
        <location evidence="1 11">Endoplasmic reticulum membrane</location>
        <topology evidence="1 11">Single-pass membrane protein</topology>
    </subcellularLocation>
    <subcellularLocation>
        <location evidence="2">Nucleus membrane</location>
        <topology evidence="2">Single-pass membrane protein</topology>
    </subcellularLocation>
</comment>
<keyword evidence="7 11" id="KW-0256">Endoplasmic reticulum</keyword>
<dbReference type="AlphaFoldDB" id="A0A7D9D1M0"/>
<dbReference type="Gene3D" id="3.40.50.2000">
    <property type="entry name" value="Glycogen Phosphorylase B"/>
    <property type="match status" value="1"/>
</dbReference>
<evidence type="ECO:0000256" key="6">
    <source>
        <dbReference type="ARBA" id="ARBA00022692"/>
    </source>
</evidence>
<evidence type="ECO:0000256" key="4">
    <source>
        <dbReference type="ARBA" id="ARBA00011335"/>
    </source>
</evidence>
<evidence type="ECO:0000256" key="10">
    <source>
        <dbReference type="ARBA" id="ARBA00032062"/>
    </source>
</evidence>
<feature type="region of interest" description="Disordered" evidence="12">
    <location>
        <begin position="44"/>
        <end position="67"/>
    </location>
</feature>
<dbReference type="Proteomes" id="UP000478008">
    <property type="component" value="Unassembled WGS sequence"/>
</dbReference>
<dbReference type="PANTHER" id="PTHR12154">
    <property type="entry name" value="GLYCOSYL TRANSFERASE-RELATED"/>
    <property type="match status" value="1"/>
</dbReference>
<name>A0A7D9D1M0_DEKBR</name>
<evidence type="ECO:0000256" key="11">
    <source>
        <dbReference type="RuleBase" id="RU362127"/>
    </source>
</evidence>
<evidence type="ECO:0000256" key="12">
    <source>
        <dbReference type="SAM" id="MobiDB-lite"/>
    </source>
</evidence>
<sequence length="263" mass="29701">MEMDEHTFAIWASTILLFGTVIALRLITVLPGISRNPLLLSTHKHKAPEKESIAKEENEKTTKTNPVNKQHKPIKLLVLLGSGGHTGEMIRILKQFHRLSTFKRHYIISSGDSTSIENITKFEALKSNKEKEKAESTSYSKAIKYTKLPRARNIGEGKLLATFHTIYSFAITVLTFCTLSRGEYPDLFLCNGPGTAIPVAYTLFAMKFLGLCKTKIVYVESLARVQQLSLTGLLILPISDRVVVQWKPLARRYRRCEYYGILV</sequence>
<evidence type="ECO:0000256" key="2">
    <source>
        <dbReference type="ARBA" id="ARBA00004590"/>
    </source>
</evidence>
<keyword evidence="14" id="KW-1185">Reference proteome</keyword>
<evidence type="ECO:0000256" key="3">
    <source>
        <dbReference type="ARBA" id="ARBA00009731"/>
    </source>
</evidence>
<evidence type="ECO:0000256" key="5">
    <source>
        <dbReference type="ARBA" id="ARBA00017467"/>
    </source>
</evidence>
<dbReference type="PANTHER" id="PTHR12154:SF4">
    <property type="entry name" value="UDP-N-ACETYLGLUCOSAMINE TRANSFERASE SUBUNIT ALG14 HOMOLOG"/>
    <property type="match status" value="1"/>
</dbReference>
<dbReference type="InterPro" id="IPR013969">
    <property type="entry name" value="Oligosacch_biosynth_Alg14"/>
</dbReference>
<accession>A0A7D9D1M0</accession>
<dbReference type="GO" id="GO:0043541">
    <property type="term" value="C:UDP-N-acetylglucosamine transferase complex"/>
    <property type="evidence" value="ECO:0007669"/>
    <property type="project" value="TreeGrafter"/>
</dbReference>
<comment type="similarity">
    <text evidence="3 11">Belongs to the ALG14 family.</text>
</comment>
<evidence type="ECO:0000256" key="1">
    <source>
        <dbReference type="ARBA" id="ARBA00004389"/>
    </source>
</evidence>
<dbReference type="EMBL" id="CABFWN010000008">
    <property type="protein sequence ID" value="VUG20436.1"/>
    <property type="molecule type" value="Genomic_DNA"/>
</dbReference>
<protein>
    <recommendedName>
        <fullName evidence="5 11">UDP-N-acetylglucosamine transferase subunit ALG14</fullName>
    </recommendedName>
    <alternativeName>
        <fullName evidence="10 11">Asparagine-linked glycosylation protein 14</fullName>
    </alternativeName>
</protein>